<sequence length="251" mass="28645">MHGIETQEQRAITNCLRVLGLNQYSQVSARVFAAHHPKFGRVIIKFALSRLSKERLNLESDFLSKYRSSFWPQYIGFGSNNNITWLMRKMVEGEVLSNFLLNNSNVDMVRKHIEKGLQSIHSTGFIHGDIKPSNIIVEKSGHIKLIDFGAILPIGTRYQDSPTMELSPRYSSIQALQRYGVVDKQQDFIALAISIQSLAGRSPAHKQTLEQIFSQRKGVHFHALPSTYQHMMSQQFKTYLRLKTHTSTPTD</sequence>
<proteinExistence type="predicted"/>
<reference evidence="2 3" key="1">
    <citation type="journal article" date="2012" name="Int. J. Syst. Evol. Microbiol.">
        <title>Vibrio caribbeanicus sp. nov., isolated from the marine sponge Scleritoderma cyanea.</title>
        <authorList>
            <person name="Hoffmann M."/>
            <person name="Monday S.R."/>
            <person name="Allard M.W."/>
            <person name="Strain E.A."/>
            <person name="Whittaker P."/>
            <person name="Naum M."/>
            <person name="McCarthy P.J."/>
            <person name="Lopez J.V."/>
            <person name="Fischer M."/>
            <person name="Brown E.W."/>
        </authorList>
    </citation>
    <scope>NUCLEOTIDE SEQUENCE [LARGE SCALE GENOMIC DNA]</scope>
    <source>
        <strain evidence="2 3">ATCC BAA-2122</strain>
    </source>
</reference>
<dbReference type="PANTHER" id="PTHR48011">
    <property type="entry name" value="CCR4-NOT TRANSCRIPTIONAL COMPLEX SUBUNIT CAF120-RELATED"/>
    <property type="match status" value="1"/>
</dbReference>
<evidence type="ECO:0000259" key="1">
    <source>
        <dbReference type="PROSITE" id="PS50011"/>
    </source>
</evidence>
<dbReference type="GO" id="GO:0005524">
    <property type="term" value="F:ATP binding"/>
    <property type="evidence" value="ECO:0007669"/>
    <property type="project" value="InterPro"/>
</dbReference>
<dbReference type="OrthoDB" id="9801841at2"/>
<comment type="caution">
    <text evidence="2">The sequence shown here is derived from an EMBL/GenBank/DDBJ whole genome shotgun (WGS) entry which is preliminary data.</text>
</comment>
<dbReference type="PROSITE" id="PS50011">
    <property type="entry name" value="PROTEIN_KINASE_DOM"/>
    <property type="match status" value="1"/>
</dbReference>
<dbReference type="STRING" id="796620.VIBC2010_14819"/>
<dbReference type="InterPro" id="IPR000719">
    <property type="entry name" value="Prot_kinase_dom"/>
</dbReference>
<dbReference type="InterPro" id="IPR052751">
    <property type="entry name" value="Plant_MAPKKK"/>
</dbReference>
<dbReference type="Pfam" id="PF00069">
    <property type="entry name" value="Pkinase"/>
    <property type="match status" value="1"/>
</dbReference>
<dbReference type="GO" id="GO:0007165">
    <property type="term" value="P:signal transduction"/>
    <property type="evidence" value="ECO:0007669"/>
    <property type="project" value="TreeGrafter"/>
</dbReference>
<dbReference type="SMART" id="SM00220">
    <property type="entry name" value="S_TKc"/>
    <property type="match status" value="1"/>
</dbReference>
<dbReference type="PANTHER" id="PTHR48011:SF4">
    <property type="entry name" value="MITOGEN-ACTIVATED PROTEIN KINASE KINASE KINASE 19"/>
    <property type="match status" value="1"/>
</dbReference>
<dbReference type="RefSeq" id="WP_009602669.1">
    <property type="nucleotide sequence ID" value="NZ_AEIU01000096.1"/>
</dbReference>
<evidence type="ECO:0000313" key="3">
    <source>
        <dbReference type="Proteomes" id="UP000002943"/>
    </source>
</evidence>
<dbReference type="EMBL" id="AEIU01000096">
    <property type="protein sequence ID" value="EFP95317.1"/>
    <property type="molecule type" value="Genomic_DNA"/>
</dbReference>
<protein>
    <recommendedName>
        <fullName evidence="1">Protein kinase domain-containing protein</fullName>
    </recommendedName>
</protein>
<gene>
    <name evidence="2" type="ORF">VIBC2010_14819</name>
</gene>
<organism evidence="2 3">
    <name type="scientific">Vibrio caribbeanicus ATCC BAA-2122</name>
    <dbReference type="NCBI Taxonomy" id="796620"/>
    <lineage>
        <taxon>Bacteria</taxon>
        <taxon>Pseudomonadati</taxon>
        <taxon>Pseudomonadota</taxon>
        <taxon>Gammaproteobacteria</taxon>
        <taxon>Vibrionales</taxon>
        <taxon>Vibrionaceae</taxon>
        <taxon>Vibrio</taxon>
    </lineage>
</organism>
<feature type="domain" description="Protein kinase" evidence="1">
    <location>
        <begin position="13"/>
        <end position="251"/>
    </location>
</feature>
<name>E3BNS3_9VIBR</name>
<dbReference type="Gene3D" id="1.10.510.10">
    <property type="entry name" value="Transferase(Phosphotransferase) domain 1"/>
    <property type="match status" value="1"/>
</dbReference>
<keyword evidence="3" id="KW-1185">Reference proteome</keyword>
<dbReference type="InterPro" id="IPR011009">
    <property type="entry name" value="Kinase-like_dom_sf"/>
</dbReference>
<dbReference type="Proteomes" id="UP000002943">
    <property type="component" value="Unassembled WGS sequence"/>
</dbReference>
<dbReference type="InterPro" id="IPR008271">
    <property type="entry name" value="Ser/Thr_kinase_AS"/>
</dbReference>
<dbReference type="GO" id="GO:0004672">
    <property type="term" value="F:protein kinase activity"/>
    <property type="evidence" value="ECO:0007669"/>
    <property type="project" value="InterPro"/>
</dbReference>
<dbReference type="SUPFAM" id="SSF56112">
    <property type="entry name" value="Protein kinase-like (PK-like)"/>
    <property type="match status" value="1"/>
</dbReference>
<dbReference type="AlphaFoldDB" id="E3BNS3"/>
<dbReference type="PROSITE" id="PS00108">
    <property type="entry name" value="PROTEIN_KINASE_ST"/>
    <property type="match status" value="1"/>
</dbReference>
<dbReference type="eggNOG" id="COG0515">
    <property type="taxonomic scope" value="Bacteria"/>
</dbReference>
<accession>E3BNS3</accession>
<evidence type="ECO:0000313" key="2">
    <source>
        <dbReference type="EMBL" id="EFP95317.1"/>
    </source>
</evidence>